<gene>
    <name evidence="2" type="ORF">CDV52_12835</name>
    <name evidence="1" type="ORF">CDV53_16915</name>
</gene>
<keyword evidence="4" id="KW-1185">Reference proteome</keyword>
<dbReference type="EMBL" id="NIPV01000096">
    <property type="protein sequence ID" value="OWJ72899.1"/>
    <property type="molecule type" value="Genomic_DNA"/>
</dbReference>
<dbReference type="EMBL" id="NIPX01000023">
    <property type="protein sequence ID" value="OWJ82877.1"/>
    <property type="molecule type" value="Genomic_DNA"/>
</dbReference>
<name>A0A212AN10_9RHOB</name>
<organism evidence="2 3">
    <name type="scientific">Haematobacter missouriensis</name>
    <dbReference type="NCBI Taxonomy" id="366616"/>
    <lineage>
        <taxon>Bacteria</taxon>
        <taxon>Pseudomonadati</taxon>
        <taxon>Pseudomonadota</taxon>
        <taxon>Alphaproteobacteria</taxon>
        <taxon>Rhodobacterales</taxon>
        <taxon>Paracoccaceae</taxon>
        <taxon>Haematobacter</taxon>
    </lineage>
</organism>
<evidence type="ECO:0000313" key="2">
    <source>
        <dbReference type="EMBL" id="OWJ82877.1"/>
    </source>
</evidence>
<reference evidence="3" key="2">
    <citation type="submission" date="2016-11" db="EMBL/GenBank/DDBJ databases">
        <title>Comparison of Traditional DNA-DNA Hybridization with In Silico Genomic Analysis.</title>
        <authorList>
            <person name="Nicholson A.C."/>
            <person name="Humrighouse B.W."/>
            <person name="Graziano J."/>
            <person name="Lasker B."/>
            <person name="Whitney A.M."/>
            <person name="Mcquiston J.R."/>
            <person name="Bell M."/>
        </authorList>
    </citation>
    <scope>NUCLEOTIDE SEQUENCE [LARGE SCALE GENOMIC DNA]</scope>
    <source>
        <strain evidence="3">H2381</strain>
    </source>
</reference>
<evidence type="ECO:0000313" key="3">
    <source>
        <dbReference type="Proteomes" id="UP000196640"/>
    </source>
</evidence>
<evidence type="ECO:0000313" key="4">
    <source>
        <dbReference type="Proteomes" id="UP000214673"/>
    </source>
</evidence>
<sequence length="77" mass="8926">MVMMKMAKLRTVRPKVATLRPILQAARVIAEKQRLAERDETNDWRKWYYSARWQALSEQVLRDAAWGPADGQAPGSR</sequence>
<comment type="caution">
    <text evidence="2">The sequence shown here is derived from an EMBL/GenBank/DDBJ whole genome shotgun (WGS) entry which is preliminary data.</text>
</comment>
<evidence type="ECO:0000313" key="1">
    <source>
        <dbReference type="EMBL" id="OWJ72899.1"/>
    </source>
</evidence>
<dbReference type="AlphaFoldDB" id="A0A212AN10"/>
<protein>
    <submittedName>
        <fullName evidence="2">Uncharacterized protein</fullName>
    </submittedName>
</protein>
<dbReference type="Proteomes" id="UP000214673">
    <property type="component" value="Unassembled WGS sequence"/>
</dbReference>
<proteinExistence type="predicted"/>
<dbReference type="Proteomes" id="UP000196640">
    <property type="component" value="Unassembled WGS sequence"/>
</dbReference>
<reference evidence="2 4" key="1">
    <citation type="submission" date="2016-11" db="EMBL/GenBank/DDBJ databases">
        <title>Comparison of Traditional DNA-DNA Hybridization with In Silico Genomic Analysis.</title>
        <authorList>
            <person name="Nicholson A.C."/>
            <person name="Sammons S."/>
            <person name="Humrighouse B.W."/>
            <person name="Graziano J."/>
            <person name="Lasker B."/>
            <person name="Whitney A.M."/>
            <person name="Mcquiston J.R."/>
        </authorList>
    </citation>
    <scope>NUCLEOTIDE SEQUENCE [LARGE SCALE GENOMIC DNA]</scope>
    <source>
        <strain evidence="1 4">H1892</strain>
        <strain evidence="2">H2381</strain>
    </source>
</reference>
<accession>A0A212AN10</accession>